<comment type="catalytic activity">
    <reaction evidence="7">
        <text>L-cysteinyl-[protein] + hexadecanoyl-CoA = S-hexadecanoyl-L-cysteinyl-[protein] + CoA</text>
        <dbReference type="Rhea" id="RHEA:36683"/>
        <dbReference type="Rhea" id="RHEA-COMP:10131"/>
        <dbReference type="Rhea" id="RHEA-COMP:11032"/>
        <dbReference type="ChEBI" id="CHEBI:29950"/>
        <dbReference type="ChEBI" id="CHEBI:57287"/>
        <dbReference type="ChEBI" id="CHEBI:57379"/>
        <dbReference type="ChEBI" id="CHEBI:74151"/>
        <dbReference type="EC" id="2.3.1.225"/>
    </reaction>
</comment>
<dbReference type="PANTHER" id="PTHR22883">
    <property type="entry name" value="ZINC FINGER DHHC DOMAIN CONTAINING PROTEIN"/>
    <property type="match status" value="1"/>
</dbReference>
<reference evidence="10" key="3">
    <citation type="submission" date="2025-09" db="UniProtKB">
        <authorList>
            <consortium name="Ensembl"/>
        </authorList>
    </citation>
    <scope>IDENTIFICATION</scope>
    <source>
        <strain evidence="10">Thorbecke</strain>
    </source>
</reference>
<dbReference type="PANTHER" id="PTHR22883:SF22">
    <property type="entry name" value="PALMITOYLTRANSFERASE ZDHHC11-RELATED"/>
    <property type="match status" value="1"/>
</dbReference>
<keyword evidence="6 7" id="KW-0012">Acyltransferase</keyword>
<comment type="domain">
    <text evidence="7">The DHHC domain is required for palmitoyltransferase activity.</text>
</comment>
<name>A0A5F9DDD9_RABIT</name>
<proteinExistence type="inferred from homology"/>
<comment type="similarity">
    <text evidence="7">Belongs to the DHHC palmitoyltransferase family.</text>
</comment>
<keyword evidence="4 7" id="KW-1133">Transmembrane helix</keyword>
<evidence type="ECO:0000256" key="6">
    <source>
        <dbReference type="ARBA" id="ARBA00023315"/>
    </source>
</evidence>
<evidence type="ECO:0000313" key="11">
    <source>
        <dbReference type="Proteomes" id="UP000001811"/>
    </source>
</evidence>
<dbReference type="STRING" id="9986.ENSOCUP00000044275"/>
<dbReference type="Pfam" id="PF01529">
    <property type="entry name" value="DHHC"/>
    <property type="match status" value="1"/>
</dbReference>
<reference evidence="10 11" key="1">
    <citation type="journal article" date="2011" name="Nature">
        <title>A high-resolution map of human evolutionary constraint using 29 mammals.</title>
        <authorList>
            <person name="Lindblad-Toh K."/>
            <person name="Garber M."/>
            <person name="Zuk O."/>
            <person name="Lin M.F."/>
            <person name="Parker B.J."/>
            <person name="Washietl S."/>
            <person name="Kheradpour P."/>
            <person name="Ernst J."/>
            <person name="Jordan G."/>
            <person name="Mauceli E."/>
            <person name="Ward L.D."/>
            <person name="Lowe C.B."/>
            <person name="Holloway A.K."/>
            <person name="Clamp M."/>
            <person name="Gnerre S."/>
            <person name="Alfoldi J."/>
            <person name="Beal K."/>
            <person name="Chang J."/>
            <person name="Clawson H."/>
            <person name="Cuff J."/>
            <person name="Di Palma F."/>
            <person name="Fitzgerald S."/>
            <person name="Flicek P."/>
            <person name="Guttman M."/>
            <person name="Hubisz M.J."/>
            <person name="Jaffe D.B."/>
            <person name="Jungreis I."/>
            <person name="Kent W.J."/>
            <person name="Kostka D."/>
            <person name="Lara M."/>
            <person name="Martins A.L."/>
            <person name="Massingham T."/>
            <person name="Moltke I."/>
            <person name="Raney B.J."/>
            <person name="Rasmussen M.D."/>
            <person name="Robinson J."/>
            <person name="Stark A."/>
            <person name="Vilella A.J."/>
            <person name="Wen J."/>
            <person name="Xie X."/>
            <person name="Zody M.C."/>
            <person name="Baldwin J."/>
            <person name="Bloom T."/>
            <person name="Chin C.W."/>
            <person name="Heiman D."/>
            <person name="Nicol R."/>
            <person name="Nusbaum C."/>
            <person name="Young S."/>
            <person name="Wilkinson J."/>
            <person name="Worley K.C."/>
            <person name="Kovar C.L."/>
            <person name="Muzny D.M."/>
            <person name="Gibbs R.A."/>
            <person name="Cree A."/>
            <person name="Dihn H.H."/>
            <person name="Fowler G."/>
            <person name="Jhangiani S."/>
            <person name="Joshi V."/>
            <person name="Lee S."/>
            <person name="Lewis L.R."/>
            <person name="Nazareth L.V."/>
            <person name="Okwuonu G."/>
            <person name="Santibanez J."/>
            <person name="Warren W.C."/>
            <person name="Mardis E.R."/>
            <person name="Weinstock G.M."/>
            <person name="Wilson R.K."/>
            <person name="Delehaunty K."/>
            <person name="Dooling D."/>
            <person name="Fronik C."/>
            <person name="Fulton L."/>
            <person name="Fulton B."/>
            <person name="Graves T."/>
            <person name="Minx P."/>
            <person name="Sodergren E."/>
            <person name="Birney E."/>
            <person name="Margulies E.H."/>
            <person name="Herrero J."/>
            <person name="Green E.D."/>
            <person name="Haussler D."/>
            <person name="Siepel A."/>
            <person name="Goldman N."/>
            <person name="Pollard K.S."/>
            <person name="Pedersen J.S."/>
            <person name="Lander E.S."/>
            <person name="Kellis M."/>
        </authorList>
    </citation>
    <scope>NUCLEOTIDE SEQUENCE [LARGE SCALE GENOMIC DNA]</scope>
    <source>
        <strain evidence="11">Thorbecke</strain>
    </source>
</reference>
<feature type="transmembrane region" description="Helical" evidence="7">
    <location>
        <begin position="171"/>
        <end position="190"/>
    </location>
</feature>
<dbReference type="AlphaFoldDB" id="A0A5F9DDD9"/>
<keyword evidence="11" id="KW-1185">Reference proteome</keyword>
<evidence type="ECO:0000256" key="7">
    <source>
        <dbReference type="RuleBase" id="RU079119"/>
    </source>
</evidence>
<dbReference type="InParanoid" id="A0A5F9DDD9"/>
<dbReference type="GO" id="GO:0006612">
    <property type="term" value="P:protein targeting to membrane"/>
    <property type="evidence" value="ECO:0007669"/>
    <property type="project" value="TreeGrafter"/>
</dbReference>
<organism evidence="10 11">
    <name type="scientific">Oryctolagus cuniculus</name>
    <name type="common">Rabbit</name>
    <dbReference type="NCBI Taxonomy" id="9986"/>
    <lineage>
        <taxon>Eukaryota</taxon>
        <taxon>Metazoa</taxon>
        <taxon>Chordata</taxon>
        <taxon>Craniata</taxon>
        <taxon>Vertebrata</taxon>
        <taxon>Euteleostomi</taxon>
        <taxon>Mammalia</taxon>
        <taxon>Eutheria</taxon>
        <taxon>Euarchontoglires</taxon>
        <taxon>Glires</taxon>
        <taxon>Lagomorpha</taxon>
        <taxon>Leporidae</taxon>
        <taxon>Oryctolagus</taxon>
    </lineage>
</organism>
<feature type="transmembrane region" description="Helical" evidence="7">
    <location>
        <begin position="293"/>
        <end position="319"/>
    </location>
</feature>
<dbReference type="Ensembl" id="ENSOCUT00000063918.1">
    <property type="protein sequence ID" value="ENSOCUP00000044275.1"/>
    <property type="gene ID" value="ENSOCUG00000022018.2"/>
</dbReference>
<evidence type="ECO:0000259" key="9">
    <source>
        <dbReference type="Pfam" id="PF01529"/>
    </source>
</evidence>
<evidence type="ECO:0000256" key="4">
    <source>
        <dbReference type="ARBA" id="ARBA00022989"/>
    </source>
</evidence>
<dbReference type="InterPro" id="IPR039859">
    <property type="entry name" value="PFA4/ZDH16/20/ERF2-like"/>
</dbReference>
<feature type="region of interest" description="Disordered" evidence="8">
    <location>
        <begin position="425"/>
        <end position="450"/>
    </location>
</feature>
<dbReference type="PROSITE" id="PS50216">
    <property type="entry name" value="DHHC"/>
    <property type="match status" value="1"/>
</dbReference>
<keyword evidence="2 7" id="KW-0808">Transferase</keyword>
<dbReference type="GO" id="GO:0016020">
    <property type="term" value="C:membrane"/>
    <property type="evidence" value="ECO:0007669"/>
    <property type="project" value="UniProtKB-SubCell"/>
</dbReference>
<evidence type="ECO:0000256" key="5">
    <source>
        <dbReference type="ARBA" id="ARBA00023136"/>
    </source>
</evidence>
<dbReference type="GeneTree" id="ENSGT00940000161608"/>
<evidence type="ECO:0000313" key="10">
    <source>
        <dbReference type="Ensembl" id="ENSOCUP00000044275.1"/>
    </source>
</evidence>
<evidence type="ECO:0000256" key="2">
    <source>
        <dbReference type="ARBA" id="ARBA00022679"/>
    </source>
</evidence>
<dbReference type="EC" id="2.3.1.225" evidence="7"/>
<dbReference type="GO" id="GO:0005783">
    <property type="term" value="C:endoplasmic reticulum"/>
    <property type="evidence" value="ECO:0007669"/>
    <property type="project" value="TreeGrafter"/>
</dbReference>
<evidence type="ECO:0000256" key="1">
    <source>
        <dbReference type="ARBA" id="ARBA00004141"/>
    </source>
</evidence>
<dbReference type="Bgee" id="ENSOCUG00000022018">
    <property type="expression patterns" value="Expressed in testis"/>
</dbReference>
<sequence length="600" mass="65388">MAPFLLRCPPPPTRGAPWDVCPAGLSESGCVFKRAQDSLLCSGQQGLLWAPGVLARRAGVPLPAPLFPGPMDVPCSHSCLRMTVAVLGQRFQAVLWPPWQWQLGASAHPPLPAQTRRWPHAPFSALQVATCDRSSRRVIPEPEARGTEKPPPARLSRVNGWSLPLHVFQGVAWITFTLMAVACFGIFIPLLSQSWKYTAYCVAGGLFLVHLVAHLTAVSIDPAEPNVRLRGYLKPPPVFDRSKHDHVIEDLYCHLCQIKVNKHTKHCRTCNKCVAGFDHHCDWLNNCVGSRNYWYFFCSVLSALVALLFLMVIMLYIFTKQVMDPRSLRTDRHYKEGRGRHVAAFPSCAPHACEDPGGAVHRGGCAAAEPQHRVGAGPPVRLPRLPECVPALEPAPAELCPPRSVAPRQEASWPACARNELTADRTPRKRRHRGRVQAQRGWTQGPGAAGNVGEAIKLERGRSSCGREQSMMETVTPLREHQVEVLMVRSSLSSVDGGQCPGSWAVSLRVSVRWGCWPGRMGCPHPQPFLPGSLVQSLGIMGPGLGAAGSGQPGQTVSRPLLQRCRPLQPSSSLTTECRSPASGLWSSAQLLACGCASDV</sequence>
<accession>A0A5F9DDD9</accession>
<dbReference type="InterPro" id="IPR001594">
    <property type="entry name" value="Palmitoyltrfase_DHHC"/>
</dbReference>
<dbReference type="GO" id="GO:0005794">
    <property type="term" value="C:Golgi apparatus"/>
    <property type="evidence" value="ECO:0007669"/>
    <property type="project" value="TreeGrafter"/>
</dbReference>
<evidence type="ECO:0000256" key="3">
    <source>
        <dbReference type="ARBA" id="ARBA00022692"/>
    </source>
</evidence>
<protein>
    <recommendedName>
        <fullName evidence="7">Palmitoyltransferase</fullName>
        <ecNumber evidence="7">2.3.1.225</ecNumber>
    </recommendedName>
</protein>
<feature type="domain" description="Palmitoyltransferase DHHC" evidence="9">
    <location>
        <begin position="249"/>
        <end position="323"/>
    </location>
</feature>
<dbReference type="GO" id="GO:0019706">
    <property type="term" value="F:protein-cysteine S-palmitoyltransferase activity"/>
    <property type="evidence" value="ECO:0007669"/>
    <property type="project" value="UniProtKB-EC"/>
</dbReference>
<comment type="subcellular location">
    <subcellularLocation>
        <location evidence="1">Membrane</location>
        <topology evidence="1">Multi-pass membrane protein</topology>
    </subcellularLocation>
</comment>
<dbReference type="Proteomes" id="UP000001811">
    <property type="component" value="Unplaced"/>
</dbReference>
<reference evidence="10" key="2">
    <citation type="submission" date="2025-08" db="UniProtKB">
        <authorList>
            <consortium name="Ensembl"/>
        </authorList>
    </citation>
    <scope>IDENTIFICATION</scope>
    <source>
        <strain evidence="10">Thorbecke</strain>
    </source>
</reference>
<evidence type="ECO:0000256" key="8">
    <source>
        <dbReference type="SAM" id="MobiDB-lite"/>
    </source>
</evidence>
<keyword evidence="5 7" id="KW-0472">Membrane</keyword>
<keyword evidence="3 7" id="KW-0812">Transmembrane</keyword>